<dbReference type="OrthoDB" id="2797114at2759"/>
<dbReference type="AlphaFoldDB" id="A0A371CID0"/>
<evidence type="ECO:0000313" key="2">
    <source>
        <dbReference type="Proteomes" id="UP000256964"/>
    </source>
</evidence>
<dbReference type="Gene3D" id="3.60.130.30">
    <property type="match status" value="1"/>
</dbReference>
<reference evidence="1 2" key="1">
    <citation type="journal article" date="2018" name="Biotechnol. Biofuels">
        <title>Integrative visual omics of the white-rot fungus Polyporus brumalis exposes the biotechnological potential of its oxidative enzymes for delignifying raw plant biomass.</title>
        <authorList>
            <person name="Miyauchi S."/>
            <person name="Rancon A."/>
            <person name="Drula E."/>
            <person name="Hage H."/>
            <person name="Chaduli D."/>
            <person name="Favel A."/>
            <person name="Grisel S."/>
            <person name="Henrissat B."/>
            <person name="Herpoel-Gimbert I."/>
            <person name="Ruiz-Duenas F.J."/>
            <person name="Chevret D."/>
            <person name="Hainaut M."/>
            <person name="Lin J."/>
            <person name="Wang M."/>
            <person name="Pangilinan J."/>
            <person name="Lipzen A."/>
            <person name="Lesage-Meessen L."/>
            <person name="Navarro D."/>
            <person name="Riley R."/>
            <person name="Grigoriev I.V."/>
            <person name="Zhou S."/>
            <person name="Raouche S."/>
            <person name="Rosso M.N."/>
        </authorList>
    </citation>
    <scope>NUCLEOTIDE SEQUENCE [LARGE SCALE GENOMIC DNA]</scope>
    <source>
        <strain evidence="1 2">BRFM 1820</strain>
    </source>
</reference>
<gene>
    <name evidence="1" type="ORF">OH76DRAFT_1366812</name>
</gene>
<dbReference type="EMBL" id="KZ857597">
    <property type="protein sequence ID" value="RDX40034.1"/>
    <property type="molecule type" value="Genomic_DNA"/>
</dbReference>
<dbReference type="Proteomes" id="UP000256964">
    <property type="component" value="Unassembled WGS sequence"/>
</dbReference>
<evidence type="ECO:0000313" key="1">
    <source>
        <dbReference type="EMBL" id="RDX40034.1"/>
    </source>
</evidence>
<name>A0A371CID0_9APHY</name>
<organism evidence="1 2">
    <name type="scientific">Lentinus brumalis</name>
    <dbReference type="NCBI Taxonomy" id="2498619"/>
    <lineage>
        <taxon>Eukaryota</taxon>
        <taxon>Fungi</taxon>
        <taxon>Dikarya</taxon>
        <taxon>Basidiomycota</taxon>
        <taxon>Agaricomycotina</taxon>
        <taxon>Agaricomycetes</taxon>
        <taxon>Polyporales</taxon>
        <taxon>Polyporaceae</taxon>
        <taxon>Lentinus</taxon>
    </lineage>
</organism>
<keyword evidence="2" id="KW-1185">Reference proteome</keyword>
<protein>
    <recommendedName>
        <fullName evidence="3">Fe2OG dioxygenase domain-containing protein</fullName>
    </recommendedName>
</protein>
<dbReference type="STRING" id="139420.A0A371CID0"/>
<accession>A0A371CID0</accession>
<evidence type="ECO:0008006" key="3">
    <source>
        <dbReference type="Google" id="ProtNLM"/>
    </source>
</evidence>
<sequence length="284" mass="31495">MIVGRNSERLGFMAAPPSENWDEVVAGATERLRSMLAEYKFARKKKANRRGPHKFVNVGLSYGGGQQKVQNIAQGSQHNAKVVAGALVDPAIRRVAGFVDATFQQVAPRVYNHYYDTLNTILEHDRTLVPNFDRNVFAAATFNLGPEVATVPHTDHMNYVSGWCAIVPFGNFNHHRGGHIVLWDLKLVIEFPPGTLIYIPSALIRHSNTAIGRGETRMSFTQFSAGGLFRWVDCGCQTQAAFEAAGGVLPEDGRTRWMKGLGRFDRWEDVVARGRAAFGRHKSS</sequence>
<proteinExistence type="predicted"/>